<evidence type="ECO:0000313" key="4">
    <source>
        <dbReference type="Proteomes" id="UP000076881"/>
    </source>
</evidence>
<organism evidence="3 4">
    <name type="scientific">Akanthomyces lecanii RCEF 1005</name>
    <dbReference type="NCBI Taxonomy" id="1081108"/>
    <lineage>
        <taxon>Eukaryota</taxon>
        <taxon>Fungi</taxon>
        <taxon>Dikarya</taxon>
        <taxon>Ascomycota</taxon>
        <taxon>Pezizomycotina</taxon>
        <taxon>Sordariomycetes</taxon>
        <taxon>Hypocreomycetidae</taxon>
        <taxon>Hypocreales</taxon>
        <taxon>Cordycipitaceae</taxon>
        <taxon>Akanthomyces</taxon>
        <taxon>Cordyceps confragosa</taxon>
    </lineage>
</organism>
<feature type="signal peptide" evidence="1">
    <location>
        <begin position="1"/>
        <end position="20"/>
    </location>
</feature>
<dbReference type="Gene3D" id="2.160.20.10">
    <property type="entry name" value="Single-stranded right-handed beta-helix, Pectin lyase-like"/>
    <property type="match status" value="1"/>
</dbReference>
<dbReference type="OrthoDB" id="3432466at2759"/>
<keyword evidence="4" id="KW-1185">Reference proteome</keyword>
<name>A0A162LE45_CORDF</name>
<dbReference type="InterPro" id="IPR012334">
    <property type="entry name" value="Pectin_lyas_fold"/>
</dbReference>
<feature type="chain" id="PRO_5007836942" evidence="1">
    <location>
        <begin position="21"/>
        <end position="485"/>
    </location>
</feature>
<evidence type="ECO:0000259" key="2">
    <source>
        <dbReference type="Pfam" id="PF13229"/>
    </source>
</evidence>
<dbReference type="InterPro" id="IPR011050">
    <property type="entry name" value="Pectin_lyase_fold/virulence"/>
</dbReference>
<dbReference type="InterPro" id="IPR039448">
    <property type="entry name" value="Beta_helix"/>
</dbReference>
<evidence type="ECO:0000256" key="1">
    <source>
        <dbReference type="SAM" id="SignalP"/>
    </source>
</evidence>
<dbReference type="InterPro" id="IPR006626">
    <property type="entry name" value="PbH1"/>
</dbReference>
<sequence>MVHSAWFYGAVGTLITTAQATQYYVDCSASSSGSGTLQSPWNTLAQVNAPTFQPGDTIALKAGTQCNGVLSPKGVGTAAAVIRITKYTQGASASTNPVINGTGAAAAVTLTNQDHWRISNLTVTNPAGQLAARQGIHVTASDGKTHTGIIIDGNTVHHVAGQTNKATHATDFTLSCGILVDVGQAGSRYDNVLVSGNDVSDCGGGGIKVRVGAMDNLGYQARVTQNAIRACGGDGIIISYSDTPLIDYNTAADLGTGAYPWTGGNFAGMWVLGDHNPTIRHNVVTGSIMSAIDSEAFDCDWGNTGNCTVEYNFSRDNAGGAFLNCDGCGTSGGADQIVRYNIFQNDCRFYSNGDKPTLYFYQNVLYCDEANFNMTLPPNTQFINNIIVGNGKSSLPSRSGISWAWNVFQNVKPPTNNGIQGDPMFVNPGSGEDTLASAAGYRLKKSSPALVNGQVILGNGGIDFYGNPVSQTSKPNRGAYNGPGV</sequence>
<dbReference type="AlphaFoldDB" id="A0A162LE45"/>
<feature type="domain" description="Right handed beta helix" evidence="2">
    <location>
        <begin position="107"/>
        <end position="264"/>
    </location>
</feature>
<keyword evidence="1" id="KW-0732">Signal</keyword>
<proteinExistence type="predicted"/>
<dbReference type="SMART" id="SM00710">
    <property type="entry name" value="PbH1"/>
    <property type="match status" value="7"/>
</dbReference>
<evidence type="ECO:0000313" key="3">
    <source>
        <dbReference type="EMBL" id="OAA69344.1"/>
    </source>
</evidence>
<protein>
    <submittedName>
        <fullName evidence="3">Ig domain protein group 2 domain protein</fullName>
    </submittedName>
</protein>
<dbReference type="Proteomes" id="UP000076881">
    <property type="component" value="Unassembled WGS sequence"/>
</dbReference>
<dbReference type="SUPFAM" id="SSF51126">
    <property type="entry name" value="Pectin lyase-like"/>
    <property type="match status" value="1"/>
</dbReference>
<comment type="caution">
    <text evidence="3">The sequence shown here is derived from an EMBL/GenBank/DDBJ whole genome shotgun (WGS) entry which is preliminary data.</text>
</comment>
<dbReference type="EMBL" id="AZHF01000011">
    <property type="protein sequence ID" value="OAA69344.1"/>
    <property type="molecule type" value="Genomic_DNA"/>
</dbReference>
<reference evidence="3 4" key="1">
    <citation type="journal article" date="2016" name="Genome Biol. Evol.">
        <title>Divergent and convergent evolution of fungal pathogenicity.</title>
        <authorList>
            <person name="Shang Y."/>
            <person name="Xiao G."/>
            <person name="Zheng P."/>
            <person name="Cen K."/>
            <person name="Zhan S."/>
            <person name="Wang C."/>
        </authorList>
    </citation>
    <scope>NUCLEOTIDE SEQUENCE [LARGE SCALE GENOMIC DNA]</scope>
    <source>
        <strain evidence="3 4">RCEF 1005</strain>
    </source>
</reference>
<gene>
    <name evidence="3" type="ORF">LEL_10220</name>
</gene>
<accession>A0A162LE45</accession>
<dbReference type="Pfam" id="PF13229">
    <property type="entry name" value="Beta_helix"/>
    <property type="match status" value="1"/>
</dbReference>